<protein>
    <submittedName>
        <fullName evidence="2">Uncharacterized protein</fullName>
    </submittedName>
</protein>
<dbReference type="AlphaFoldDB" id="A0AAD1Z5W3"/>
<name>A0AAD1Z5W3_9LAMI</name>
<feature type="compositionally biased region" description="Polar residues" evidence="1">
    <location>
        <begin position="40"/>
        <end position="52"/>
    </location>
</feature>
<dbReference type="EMBL" id="OU503041">
    <property type="protein sequence ID" value="CAI9763682.1"/>
    <property type="molecule type" value="Genomic_DNA"/>
</dbReference>
<sequence length="190" mass="21580">MDDQQKRTLEALERRFAQAEAELHKKQHKSKKKQIEDTGKASSNIESLSSDTAVKKPYSSASSRKGNISFRGHNTAQDVEVNEPAYLELSYLVHENLLPTGVKNSDGKTAVDRILHQLFQHGDSAQKYMQGSKSMKIDNFILLDNFVPKSSGSRNRIQALKRHSKRSKKHMSLKQLKKCGLFNLSNKFHK</sequence>
<feature type="region of interest" description="Disordered" evidence="1">
    <location>
        <begin position="19"/>
        <end position="69"/>
    </location>
</feature>
<proteinExistence type="predicted"/>
<evidence type="ECO:0000313" key="3">
    <source>
        <dbReference type="Proteomes" id="UP000834106"/>
    </source>
</evidence>
<dbReference type="GO" id="GO:0001682">
    <property type="term" value="P:tRNA 5'-leader removal"/>
    <property type="evidence" value="ECO:0007669"/>
    <property type="project" value="InterPro"/>
</dbReference>
<keyword evidence="3" id="KW-1185">Reference proteome</keyword>
<gene>
    <name evidence="2" type="ORF">FPE_LOCUS11112</name>
</gene>
<evidence type="ECO:0000256" key="1">
    <source>
        <dbReference type="SAM" id="MobiDB-lite"/>
    </source>
</evidence>
<evidence type="ECO:0000313" key="2">
    <source>
        <dbReference type="EMBL" id="CAI9763682.1"/>
    </source>
</evidence>
<dbReference type="GO" id="GO:0006364">
    <property type="term" value="P:rRNA processing"/>
    <property type="evidence" value="ECO:0007669"/>
    <property type="project" value="TreeGrafter"/>
</dbReference>
<organism evidence="2 3">
    <name type="scientific">Fraxinus pennsylvanica</name>
    <dbReference type="NCBI Taxonomy" id="56036"/>
    <lineage>
        <taxon>Eukaryota</taxon>
        <taxon>Viridiplantae</taxon>
        <taxon>Streptophyta</taxon>
        <taxon>Embryophyta</taxon>
        <taxon>Tracheophyta</taxon>
        <taxon>Spermatophyta</taxon>
        <taxon>Magnoliopsida</taxon>
        <taxon>eudicotyledons</taxon>
        <taxon>Gunneridae</taxon>
        <taxon>Pentapetalae</taxon>
        <taxon>asterids</taxon>
        <taxon>lamiids</taxon>
        <taxon>Lamiales</taxon>
        <taxon>Oleaceae</taxon>
        <taxon>Oleeae</taxon>
        <taxon>Fraxinus</taxon>
    </lineage>
</organism>
<dbReference type="PANTHER" id="PTHR13348">
    <property type="entry name" value="RIBONUCLEASE P SUBUNIT P29"/>
    <property type="match status" value="1"/>
</dbReference>
<dbReference type="GO" id="GO:0030677">
    <property type="term" value="C:ribonuclease P complex"/>
    <property type="evidence" value="ECO:0007669"/>
    <property type="project" value="InterPro"/>
</dbReference>
<dbReference type="Proteomes" id="UP000834106">
    <property type="component" value="Chromosome 6"/>
</dbReference>
<dbReference type="PANTHER" id="PTHR13348:SF0">
    <property type="entry name" value="RIBONUCLEASE P PROTEIN SUBUNIT P29"/>
    <property type="match status" value="1"/>
</dbReference>
<dbReference type="GO" id="GO:0033204">
    <property type="term" value="F:ribonuclease P RNA binding"/>
    <property type="evidence" value="ECO:0007669"/>
    <property type="project" value="InterPro"/>
</dbReference>
<dbReference type="InterPro" id="IPR016848">
    <property type="entry name" value="RNase_P/MRP_Rpp29-subunit"/>
</dbReference>
<accession>A0AAD1Z5W3</accession>
<dbReference type="GO" id="GO:0000172">
    <property type="term" value="C:ribonuclease MRP complex"/>
    <property type="evidence" value="ECO:0007669"/>
    <property type="project" value="InterPro"/>
</dbReference>
<reference evidence="2" key="1">
    <citation type="submission" date="2023-05" db="EMBL/GenBank/DDBJ databases">
        <authorList>
            <person name="Huff M."/>
        </authorList>
    </citation>
    <scope>NUCLEOTIDE SEQUENCE</scope>
</reference>
<feature type="compositionally biased region" description="Polar residues" evidence="1">
    <location>
        <begin position="59"/>
        <end position="69"/>
    </location>
</feature>